<reference evidence="15 16" key="1">
    <citation type="submission" date="2021-04" db="EMBL/GenBank/DDBJ databases">
        <title>Paenibacillus sp. DLE-14 whole genome sequence.</title>
        <authorList>
            <person name="Ham Y.J."/>
        </authorList>
    </citation>
    <scope>NUCLEOTIDE SEQUENCE [LARGE SCALE GENOMIC DNA]</scope>
    <source>
        <strain evidence="15 16">DLE-14</strain>
    </source>
</reference>
<evidence type="ECO:0000313" key="16">
    <source>
        <dbReference type="Proteomes" id="UP000673394"/>
    </source>
</evidence>
<dbReference type="PROSITE" id="PS50109">
    <property type="entry name" value="HIS_KIN"/>
    <property type="match status" value="1"/>
</dbReference>
<keyword evidence="8 15" id="KW-0418">Kinase</keyword>
<evidence type="ECO:0000256" key="5">
    <source>
        <dbReference type="ARBA" id="ARBA00022679"/>
    </source>
</evidence>
<evidence type="ECO:0000256" key="12">
    <source>
        <dbReference type="ARBA" id="ARBA00023136"/>
    </source>
</evidence>
<keyword evidence="7" id="KW-0547">Nucleotide-binding</keyword>
<gene>
    <name evidence="15" type="ORF">I8J30_19730</name>
</gene>
<dbReference type="InterPro" id="IPR005467">
    <property type="entry name" value="His_kinase_dom"/>
</dbReference>
<dbReference type="GO" id="GO:0016301">
    <property type="term" value="F:kinase activity"/>
    <property type="evidence" value="ECO:0007669"/>
    <property type="project" value="UniProtKB-KW"/>
</dbReference>
<dbReference type="InterPro" id="IPR050351">
    <property type="entry name" value="BphY/WalK/GraS-like"/>
</dbReference>
<dbReference type="RefSeq" id="WP_210661008.1">
    <property type="nucleotide sequence ID" value="NZ_JAGKSP010000008.1"/>
</dbReference>
<dbReference type="Gene3D" id="3.30.565.10">
    <property type="entry name" value="Histidine kinase-like ATPase, C-terminal domain"/>
    <property type="match status" value="1"/>
</dbReference>
<evidence type="ECO:0000259" key="14">
    <source>
        <dbReference type="PROSITE" id="PS50109"/>
    </source>
</evidence>
<evidence type="ECO:0000256" key="7">
    <source>
        <dbReference type="ARBA" id="ARBA00022741"/>
    </source>
</evidence>
<evidence type="ECO:0000256" key="13">
    <source>
        <dbReference type="SAM" id="Phobius"/>
    </source>
</evidence>
<dbReference type="InterPro" id="IPR004358">
    <property type="entry name" value="Sig_transdc_His_kin-like_C"/>
</dbReference>
<comment type="subcellular location">
    <subcellularLocation>
        <location evidence="2">Cell membrane</location>
        <topology evidence="2">Multi-pass membrane protein</topology>
    </subcellularLocation>
</comment>
<keyword evidence="6 13" id="KW-0812">Transmembrane</keyword>
<evidence type="ECO:0000256" key="10">
    <source>
        <dbReference type="ARBA" id="ARBA00022989"/>
    </source>
</evidence>
<evidence type="ECO:0000256" key="6">
    <source>
        <dbReference type="ARBA" id="ARBA00022692"/>
    </source>
</evidence>
<keyword evidence="9" id="KW-0067">ATP-binding</keyword>
<dbReference type="SUPFAM" id="SSF55874">
    <property type="entry name" value="ATPase domain of HSP90 chaperone/DNA topoisomerase II/histidine kinase"/>
    <property type="match status" value="1"/>
</dbReference>
<dbReference type="InterPro" id="IPR036890">
    <property type="entry name" value="HATPase_C_sf"/>
</dbReference>
<evidence type="ECO:0000256" key="9">
    <source>
        <dbReference type="ARBA" id="ARBA00022840"/>
    </source>
</evidence>
<keyword evidence="10 13" id="KW-1133">Transmembrane helix</keyword>
<feature type="transmembrane region" description="Helical" evidence="13">
    <location>
        <begin position="12"/>
        <end position="32"/>
    </location>
</feature>
<feature type="transmembrane region" description="Helical" evidence="13">
    <location>
        <begin position="38"/>
        <end position="59"/>
    </location>
</feature>
<dbReference type="Proteomes" id="UP000673394">
    <property type="component" value="Unassembled WGS sequence"/>
</dbReference>
<keyword evidence="16" id="KW-1185">Reference proteome</keyword>
<organism evidence="15 16">
    <name type="scientific">Paenibacillus lignilyticus</name>
    <dbReference type="NCBI Taxonomy" id="1172615"/>
    <lineage>
        <taxon>Bacteria</taxon>
        <taxon>Bacillati</taxon>
        <taxon>Bacillota</taxon>
        <taxon>Bacilli</taxon>
        <taxon>Bacillales</taxon>
        <taxon>Paenibacillaceae</taxon>
        <taxon>Paenibacillus</taxon>
    </lineage>
</organism>
<name>A0ABS5CGJ8_9BACL</name>
<protein>
    <recommendedName>
        <fullName evidence="3">histidine kinase</fullName>
        <ecNumber evidence="3">2.7.13.3</ecNumber>
    </recommendedName>
</protein>
<evidence type="ECO:0000256" key="4">
    <source>
        <dbReference type="ARBA" id="ARBA00022475"/>
    </source>
</evidence>
<dbReference type="Pfam" id="PF02518">
    <property type="entry name" value="HATPase_c"/>
    <property type="match status" value="1"/>
</dbReference>
<dbReference type="PANTHER" id="PTHR45453:SF2">
    <property type="entry name" value="HISTIDINE KINASE"/>
    <property type="match status" value="1"/>
</dbReference>
<dbReference type="InterPro" id="IPR003594">
    <property type="entry name" value="HATPase_dom"/>
</dbReference>
<feature type="domain" description="Histidine kinase" evidence="14">
    <location>
        <begin position="124"/>
        <end position="334"/>
    </location>
</feature>
<evidence type="ECO:0000313" key="15">
    <source>
        <dbReference type="EMBL" id="MBP3964959.1"/>
    </source>
</evidence>
<evidence type="ECO:0000256" key="1">
    <source>
        <dbReference type="ARBA" id="ARBA00000085"/>
    </source>
</evidence>
<sequence>MTFLSYLKDKRYYISWFAAVLLFVTVMLIVSGNGWSDVAYIDGSCIVFAAIYVVAGYYYRRSFYKELAELLHSGELERFEALPEPQNEAQSLYFGLLRSQQETYVKRLQQVQLEMKDHQDFVMSWIHEVKLPITASKLLLSGSDDKPVDELVDKLEDEISKIDGYVEQALYYSRIDSFSKDYFIHEIGISAVVKGSVKKYAKLFITKRIRFLLAPSDEMFVASDSKWLAFMIDQIMANALQYTAEGGEVTAFCEEDGSERRLVIRDTGIGIPPEEVHRVFDKGFTGSNGRSHTKSTGMGLYLVKQLAAKLGHEVSIASEEGAYTAVTIHFPKFRRLEL</sequence>
<evidence type="ECO:0000256" key="11">
    <source>
        <dbReference type="ARBA" id="ARBA00023012"/>
    </source>
</evidence>
<dbReference type="PANTHER" id="PTHR45453">
    <property type="entry name" value="PHOSPHATE REGULON SENSOR PROTEIN PHOR"/>
    <property type="match status" value="1"/>
</dbReference>
<dbReference type="EMBL" id="JAGKSP010000008">
    <property type="protein sequence ID" value="MBP3964959.1"/>
    <property type="molecule type" value="Genomic_DNA"/>
</dbReference>
<dbReference type="PRINTS" id="PR00344">
    <property type="entry name" value="BCTRLSENSOR"/>
</dbReference>
<evidence type="ECO:0000256" key="3">
    <source>
        <dbReference type="ARBA" id="ARBA00012438"/>
    </source>
</evidence>
<keyword evidence="5" id="KW-0808">Transferase</keyword>
<keyword evidence="12 13" id="KW-0472">Membrane</keyword>
<evidence type="ECO:0000256" key="8">
    <source>
        <dbReference type="ARBA" id="ARBA00022777"/>
    </source>
</evidence>
<keyword evidence="4" id="KW-1003">Cell membrane</keyword>
<comment type="catalytic activity">
    <reaction evidence="1">
        <text>ATP + protein L-histidine = ADP + protein N-phospho-L-histidine.</text>
        <dbReference type="EC" id="2.7.13.3"/>
    </reaction>
</comment>
<dbReference type="EC" id="2.7.13.3" evidence="3"/>
<dbReference type="SMART" id="SM00387">
    <property type="entry name" value="HATPase_c"/>
    <property type="match status" value="1"/>
</dbReference>
<evidence type="ECO:0000256" key="2">
    <source>
        <dbReference type="ARBA" id="ARBA00004651"/>
    </source>
</evidence>
<accession>A0ABS5CGJ8</accession>
<comment type="caution">
    <text evidence="15">The sequence shown here is derived from an EMBL/GenBank/DDBJ whole genome shotgun (WGS) entry which is preliminary data.</text>
</comment>
<proteinExistence type="predicted"/>
<keyword evidence="11" id="KW-0902">Two-component regulatory system</keyword>